<dbReference type="RefSeq" id="WP_029380023.1">
    <property type="nucleotide sequence ID" value="NZ_AJLO02000015.1"/>
</dbReference>
<dbReference type="CDD" id="cd01347">
    <property type="entry name" value="ligand_gated_channel"/>
    <property type="match status" value="1"/>
</dbReference>
<dbReference type="PANTHER" id="PTHR32552">
    <property type="entry name" value="FERRICHROME IRON RECEPTOR-RELATED"/>
    <property type="match status" value="1"/>
</dbReference>
<keyword evidence="6 14" id="KW-0812">Transmembrane</keyword>
<dbReference type="GO" id="GO:0015891">
    <property type="term" value="P:siderophore transport"/>
    <property type="evidence" value="ECO:0007669"/>
    <property type="project" value="InterPro"/>
</dbReference>
<evidence type="ECO:0000256" key="16">
    <source>
        <dbReference type="RuleBase" id="RU003357"/>
    </source>
</evidence>
<dbReference type="SUPFAM" id="SSF56935">
    <property type="entry name" value="Porins"/>
    <property type="match status" value="1"/>
</dbReference>
<dbReference type="Gene3D" id="2.40.170.20">
    <property type="entry name" value="TonB-dependent receptor, beta-barrel domain"/>
    <property type="match status" value="1"/>
</dbReference>
<keyword evidence="9" id="KW-0406">Ion transport</keyword>
<evidence type="ECO:0000256" key="6">
    <source>
        <dbReference type="ARBA" id="ARBA00022692"/>
    </source>
</evidence>
<evidence type="ECO:0000256" key="7">
    <source>
        <dbReference type="ARBA" id="ARBA00022729"/>
    </source>
</evidence>
<keyword evidence="5" id="KW-0410">Iron transport</keyword>
<evidence type="ECO:0000256" key="8">
    <source>
        <dbReference type="ARBA" id="ARBA00023004"/>
    </source>
</evidence>
<evidence type="ECO:0000256" key="14">
    <source>
        <dbReference type="PROSITE-ProRule" id="PRU01360"/>
    </source>
</evidence>
<dbReference type="InterPro" id="IPR000531">
    <property type="entry name" value="Beta-barrel_TonB"/>
</dbReference>
<dbReference type="EMBL" id="AJLO02000015">
    <property type="protein sequence ID" value="KOF00133.1"/>
    <property type="molecule type" value="Genomic_DNA"/>
</dbReference>
<feature type="signal peptide" evidence="17">
    <location>
        <begin position="1"/>
        <end position="36"/>
    </location>
</feature>
<keyword evidence="4 14" id="KW-1134">Transmembrane beta strand</keyword>
<dbReference type="InterPro" id="IPR039426">
    <property type="entry name" value="TonB-dep_rcpt-like"/>
</dbReference>
<dbReference type="GO" id="GO:0038023">
    <property type="term" value="F:signaling receptor activity"/>
    <property type="evidence" value="ECO:0007669"/>
    <property type="project" value="InterPro"/>
</dbReference>
<feature type="domain" description="TonB-dependent receptor-like beta-barrel" evidence="18">
    <location>
        <begin position="276"/>
        <end position="697"/>
    </location>
</feature>
<dbReference type="NCBIfam" id="TIGR01783">
    <property type="entry name" value="TonB-siderophor"/>
    <property type="match status" value="1"/>
</dbReference>
<evidence type="ECO:0000313" key="21">
    <source>
        <dbReference type="Proteomes" id="UP000036890"/>
    </source>
</evidence>
<dbReference type="OrthoDB" id="8732650at2"/>
<evidence type="ECO:0000256" key="12">
    <source>
        <dbReference type="ARBA" id="ARBA00023170"/>
    </source>
</evidence>
<keyword evidence="8" id="KW-0408">Iron</keyword>
<dbReference type="InterPro" id="IPR036942">
    <property type="entry name" value="Beta-barrel_TonB_sf"/>
</dbReference>
<evidence type="ECO:0000313" key="20">
    <source>
        <dbReference type="EMBL" id="KOF00133.1"/>
    </source>
</evidence>
<keyword evidence="3 14" id="KW-0813">Transport</keyword>
<dbReference type="Pfam" id="PF07715">
    <property type="entry name" value="Plug"/>
    <property type="match status" value="1"/>
</dbReference>
<comment type="similarity">
    <text evidence="2 14 16">Belongs to the TonB-dependent receptor family.</text>
</comment>
<sequence length="725" mass="77394">MSLPLRSLSLPRRSALSLAARTALLPTLLIAAAARADDAPDGAHQLPTVNVRADKTAPADAYAGGQVARGSGVGLLGELDFMDTPFNTTRYTAGFIENIQAPDLVRVIALTDPSVYSSGSSGGITDYFNIRGFGVASSDIGFGGLYGLIPYYRVTPELAESIEVLKGPSALLNGMPPGGSVGGAVNLVPKRAGDTPLTRFTASYNSDAQFGGHLDVGRRFGAQQQFGVRLNAVHRDGDTATDHQQHKTQLASLGLDWRGERSQVSLDLFSSRDHVDGLNRGVSLAAGLAVPRPPKASTLFAPDWTFSNVKDSAAALRWSFDINDHLQAHASYGHGHTDFDSIASATTLITNTAGDFRNNFAHQRFIYSKDTAEAGLSARFRTGAVNHALAISAAWYQHDQEFGFKRNLLARDWVTNLYDPQWGPAIDRSFSDASLPKTAEVRTTSFGIADTLSFIDDRVQLTLGIRHQTVLSDTFDGSTGKRTARYDASANTPAGALLFKASDRLSLYANYIEGLSQGSTAPVSAANAGEVFPPFKTRQREVGAKFDFGRLASALSVYEIEKPSSHTDPATNVFSFGGQQRNRGVEWTVFGHATEQLRVLGGIGWLQPKLTLTQGGINEGRLATATPQWQGKLGVEWDVPAVAGLTLTGNAVSLSKGYINADNSQWVAGRTVFDLGARYATQAAGHPLVLRATVQNVTNKAYWAGSLGSGLGTPRTALLSATVDF</sequence>
<comment type="caution">
    <text evidence="20">The sequence shown here is derived from an EMBL/GenBank/DDBJ whole genome shotgun (WGS) entry which is preliminary data.</text>
</comment>
<accession>A0A0L8ACM9</accession>
<evidence type="ECO:0000256" key="2">
    <source>
        <dbReference type="ARBA" id="ARBA00009810"/>
    </source>
</evidence>
<dbReference type="PANTHER" id="PTHR32552:SF82">
    <property type="entry name" value="FCUA PROTEIN"/>
    <property type="match status" value="1"/>
</dbReference>
<dbReference type="GO" id="GO:0009279">
    <property type="term" value="C:cell outer membrane"/>
    <property type="evidence" value="ECO:0007669"/>
    <property type="project" value="UniProtKB-SubCell"/>
</dbReference>
<keyword evidence="10 16" id="KW-0798">TonB box</keyword>
<evidence type="ECO:0000256" key="5">
    <source>
        <dbReference type="ARBA" id="ARBA00022496"/>
    </source>
</evidence>
<evidence type="ECO:0000256" key="9">
    <source>
        <dbReference type="ARBA" id="ARBA00023065"/>
    </source>
</evidence>
<evidence type="ECO:0000256" key="10">
    <source>
        <dbReference type="ARBA" id="ARBA00023077"/>
    </source>
</evidence>
<keyword evidence="7 17" id="KW-0732">Signal</keyword>
<name>A0A0L8ACM9_9GAMM</name>
<dbReference type="PROSITE" id="PS52016">
    <property type="entry name" value="TONB_DEPENDENT_REC_3"/>
    <property type="match status" value="1"/>
</dbReference>
<organism evidence="20 21">
    <name type="scientific">Stenotrophomonas geniculata N1</name>
    <dbReference type="NCBI Taxonomy" id="1167641"/>
    <lineage>
        <taxon>Bacteria</taxon>
        <taxon>Pseudomonadati</taxon>
        <taxon>Pseudomonadota</taxon>
        <taxon>Gammaproteobacteria</taxon>
        <taxon>Lysobacterales</taxon>
        <taxon>Lysobacteraceae</taxon>
        <taxon>Stenotrophomonas</taxon>
    </lineage>
</organism>
<feature type="domain" description="TonB-dependent receptor plug" evidence="19">
    <location>
        <begin position="82"/>
        <end position="179"/>
    </location>
</feature>
<dbReference type="Gene3D" id="2.170.130.10">
    <property type="entry name" value="TonB-dependent receptor, plug domain"/>
    <property type="match status" value="1"/>
</dbReference>
<keyword evidence="12 20" id="KW-0675">Receptor</keyword>
<evidence type="ECO:0000259" key="18">
    <source>
        <dbReference type="Pfam" id="PF00593"/>
    </source>
</evidence>
<dbReference type="InterPro" id="IPR010917">
    <property type="entry name" value="TonB_rcpt_CS"/>
</dbReference>
<evidence type="ECO:0000259" key="19">
    <source>
        <dbReference type="Pfam" id="PF07715"/>
    </source>
</evidence>
<reference evidence="20 21" key="1">
    <citation type="journal article" date="2012" name="J. Bacteriol.">
        <title>Genome sequence of a novel nicotine-degrading strain, Pseudomonas geniculata N1.</title>
        <authorList>
            <person name="Tang H."/>
            <person name="Yu H."/>
            <person name="Tai C."/>
            <person name="Huang K."/>
            <person name="Liu Y."/>
            <person name="Wang L."/>
            <person name="Yao Y."/>
            <person name="Wu G."/>
            <person name="Xu P."/>
        </authorList>
    </citation>
    <scope>NUCLEOTIDE SEQUENCE [LARGE SCALE GENOMIC DNA]</scope>
    <source>
        <strain evidence="20 21">N1</strain>
    </source>
</reference>
<dbReference type="PROSITE" id="PS01156">
    <property type="entry name" value="TONB_DEPENDENT_REC_2"/>
    <property type="match status" value="1"/>
</dbReference>
<dbReference type="Proteomes" id="UP000036890">
    <property type="component" value="Unassembled WGS sequence"/>
</dbReference>
<evidence type="ECO:0000256" key="15">
    <source>
        <dbReference type="PROSITE-ProRule" id="PRU10144"/>
    </source>
</evidence>
<evidence type="ECO:0000256" key="4">
    <source>
        <dbReference type="ARBA" id="ARBA00022452"/>
    </source>
</evidence>
<keyword evidence="13 14" id="KW-0998">Cell outer membrane</keyword>
<evidence type="ECO:0000256" key="13">
    <source>
        <dbReference type="ARBA" id="ARBA00023237"/>
    </source>
</evidence>
<evidence type="ECO:0000256" key="1">
    <source>
        <dbReference type="ARBA" id="ARBA00004571"/>
    </source>
</evidence>
<gene>
    <name evidence="20" type="ORF">W7K_07255</name>
</gene>
<evidence type="ECO:0000256" key="11">
    <source>
        <dbReference type="ARBA" id="ARBA00023136"/>
    </source>
</evidence>
<comment type="subcellular location">
    <subcellularLocation>
        <location evidence="1 14">Cell outer membrane</location>
        <topology evidence="1 14">Multi-pass membrane protein</topology>
    </subcellularLocation>
</comment>
<feature type="short sequence motif" description="TonB C-terminal box" evidence="15">
    <location>
        <begin position="708"/>
        <end position="725"/>
    </location>
</feature>
<dbReference type="InterPro" id="IPR037066">
    <property type="entry name" value="Plug_dom_sf"/>
</dbReference>
<evidence type="ECO:0000256" key="3">
    <source>
        <dbReference type="ARBA" id="ARBA00022448"/>
    </source>
</evidence>
<dbReference type="Pfam" id="PF00593">
    <property type="entry name" value="TonB_dep_Rec_b-barrel"/>
    <property type="match status" value="1"/>
</dbReference>
<dbReference type="AlphaFoldDB" id="A0A0L8ACM9"/>
<dbReference type="InterPro" id="IPR010105">
    <property type="entry name" value="TonB_sidphr_rcpt"/>
</dbReference>
<protein>
    <submittedName>
        <fullName evidence="20">Ferric anguibactin receptor</fullName>
    </submittedName>
</protein>
<evidence type="ECO:0000256" key="17">
    <source>
        <dbReference type="SAM" id="SignalP"/>
    </source>
</evidence>
<dbReference type="GO" id="GO:0015344">
    <property type="term" value="F:siderophore uptake transmembrane transporter activity"/>
    <property type="evidence" value="ECO:0007669"/>
    <property type="project" value="TreeGrafter"/>
</dbReference>
<proteinExistence type="inferred from homology"/>
<feature type="chain" id="PRO_5005579806" evidence="17">
    <location>
        <begin position="37"/>
        <end position="725"/>
    </location>
</feature>
<dbReference type="InterPro" id="IPR012910">
    <property type="entry name" value="Plug_dom"/>
</dbReference>
<keyword evidence="11 14" id="KW-0472">Membrane</keyword>